<sequence length="101" mass="11946">MTNSISFAIHQRQDSLLFRITLVTNEPSGTLKELDAMLMNHSICPVSLNQILYNLHFIYSVPRYFFHLPGHTCISFFLFFRLKFHYIFFFFFQVPSVCLSV</sequence>
<protein>
    <submittedName>
        <fullName evidence="1">Putative ovule protein</fullName>
    </submittedName>
</protein>
<reference evidence="1" key="1">
    <citation type="submission" date="2015-12" db="EMBL/GenBank/DDBJ databases">
        <title>Gene expression during late stages of embryo sac development: a critical building block for successful pollen-pistil interactions.</title>
        <authorList>
            <person name="Liu Y."/>
            <person name="Joly V."/>
            <person name="Sabar M."/>
            <person name="Matton D.P."/>
        </authorList>
    </citation>
    <scope>NUCLEOTIDE SEQUENCE</scope>
</reference>
<dbReference type="AlphaFoldDB" id="A0A0V0GZD2"/>
<evidence type="ECO:0000313" key="1">
    <source>
        <dbReference type="EMBL" id="JAP13283.1"/>
    </source>
</evidence>
<accession>A0A0V0GZD2</accession>
<name>A0A0V0GZD2_SOLCH</name>
<proteinExistence type="predicted"/>
<organism evidence="1">
    <name type="scientific">Solanum chacoense</name>
    <name type="common">Chaco potato</name>
    <dbReference type="NCBI Taxonomy" id="4108"/>
    <lineage>
        <taxon>Eukaryota</taxon>
        <taxon>Viridiplantae</taxon>
        <taxon>Streptophyta</taxon>
        <taxon>Embryophyta</taxon>
        <taxon>Tracheophyta</taxon>
        <taxon>Spermatophyta</taxon>
        <taxon>Magnoliopsida</taxon>
        <taxon>eudicotyledons</taxon>
        <taxon>Gunneridae</taxon>
        <taxon>Pentapetalae</taxon>
        <taxon>asterids</taxon>
        <taxon>lamiids</taxon>
        <taxon>Solanales</taxon>
        <taxon>Solanaceae</taxon>
        <taxon>Solanoideae</taxon>
        <taxon>Solaneae</taxon>
        <taxon>Solanum</taxon>
    </lineage>
</organism>
<dbReference type="EMBL" id="GEDG01028292">
    <property type="protein sequence ID" value="JAP13283.1"/>
    <property type="molecule type" value="Transcribed_RNA"/>
</dbReference>